<name>G3UHP8_LOXAF</name>
<dbReference type="STRING" id="9785.ENSLAFP00000027356"/>
<dbReference type="GO" id="GO:0098998">
    <property type="term" value="C:extrinsic component of postsynaptic early endosome membrane"/>
    <property type="evidence" value="ECO:0007669"/>
    <property type="project" value="TreeGrafter"/>
</dbReference>
<dbReference type="GO" id="GO:0099158">
    <property type="term" value="P:regulation of recycling endosome localization within postsynapse"/>
    <property type="evidence" value="ECO:0007669"/>
    <property type="project" value="TreeGrafter"/>
</dbReference>
<accession>G3UHP8</accession>
<reference evidence="3" key="2">
    <citation type="submission" date="2025-08" db="UniProtKB">
        <authorList>
            <consortium name="Ensembl"/>
        </authorList>
    </citation>
    <scope>IDENTIFICATION</scope>
    <source>
        <strain evidence="3">Isolate ISIS603380</strain>
    </source>
</reference>
<organism evidence="3 4">
    <name type="scientific">Loxodonta africana</name>
    <name type="common">African elephant</name>
    <dbReference type="NCBI Taxonomy" id="9785"/>
    <lineage>
        <taxon>Eukaryota</taxon>
        <taxon>Metazoa</taxon>
        <taxon>Chordata</taxon>
        <taxon>Craniata</taxon>
        <taxon>Vertebrata</taxon>
        <taxon>Euteleostomi</taxon>
        <taxon>Mammalia</taxon>
        <taxon>Eutheria</taxon>
        <taxon>Afrotheria</taxon>
        <taxon>Proboscidea</taxon>
        <taxon>Elephantidae</taxon>
        <taxon>Loxodonta</taxon>
    </lineage>
</organism>
<keyword evidence="1" id="KW-0175">Coiled coil</keyword>
<keyword evidence="4" id="KW-1185">Reference proteome</keyword>
<dbReference type="PANTHER" id="PTHR18978">
    <property type="entry name" value="GRIP-1 ASSOCIATED PROTEIN 1"/>
    <property type="match status" value="1"/>
</dbReference>
<dbReference type="GO" id="GO:0098887">
    <property type="term" value="P:neurotransmitter receptor transport, endosome to postsynaptic membrane"/>
    <property type="evidence" value="ECO:0007669"/>
    <property type="project" value="TreeGrafter"/>
</dbReference>
<evidence type="ECO:0000313" key="4">
    <source>
        <dbReference type="Proteomes" id="UP000007646"/>
    </source>
</evidence>
<evidence type="ECO:0000256" key="1">
    <source>
        <dbReference type="SAM" id="Coils"/>
    </source>
</evidence>
<dbReference type="GeneTree" id="ENSGT00720000108868"/>
<dbReference type="HOGENOM" id="CLU_019728_1_0_1"/>
<dbReference type="OMA" id="FLLVQEQ"/>
<dbReference type="PANTHER" id="PTHR18978:SF1">
    <property type="entry name" value="GRIP1-ASSOCIATED PROTEIN 1"/>
    <property type="match status" value="1"/>
</dbReference>
<dbReference type="Proteomes" id="UP000007646">
    <property type="component" value="Unassembled WGS sequence"/>
</dbReference>
<feature type="compositionally biased region" description="Low complexity" evidence="2">
    <location>
        <begin position="689"/>
        <end position="698"/>
    </location>
</feature>
<feature type="region of interest" description="Disordered" evidence="2">
    <location>
        <begin position="689"/>
        <end position="710"/>
    </location>
</feature>
<evidence type="ECO:0000313" key="3">
    <source>
        <dbReference type="Ensembl" id="ENSLAFP00000027356.1"/>
    </source>
</evidence>
<dbReference type="GO" id="GO:0099152">
    <property type="term" value="P:regulation of neurotransmitter receptor transport, endosome to postsynaptic membrane"/>
    <property type="evidence" value="ECO:0007669"/>
    <property type="project" value="TreeGrafter"/>
</dbReference>
<dbReference type="AlphaFoldDB" id="G3UHP8"/>
<dbReference type="InParanoid" id="G3UHP8"/>
<protein>
    <submittedName>
        <fullName evidence="3">GRIP1 associated protein 1</fullName>
    </submittedName>
</protein>
<feature type="region of interest" description="Disordered" evidence="2">
    <location>
        <begin position="564"/>
        <end position="588"/>
    </location>
</feature>
<sequence length="845" mass="96429">MAQALSEEEFQRMQAQLLELRTNNYQLSDELRKNGVEQSSPVLRQKVAYLDKECRKSHNQALSKSKKAQEVEGLLSENEMLQAKLHGQEEDFRLQNSTLMAEFSKLCSQMEQLERENQQLKDGAAREGATQAGSLVDGELLRLQAENTALQKNVAALQERYGNEAVRFPAVSEGQGDPPGGPAPTVLAPMPLAEVELKWEMEKEEKRLLWEQLQGLESLKQAETSRLQEELAKLSEKLKKKQESFCRLQTEKETLFNDSRNKIEELQQRKEADLKAQLARIQKLQQELEAANQSLAELRDQRQGERLEHAAALRALQDQVSVQSADAQEQVEGLLAENNALRTSLAALEQIQTAKTQELNMLREQTTGLAAELQQRQAEYKDLMGQKDDLNSQLQESLRANNRLLEQLQELGLEKEQLSQDLQEARKSAEKRKAMLDELAMEMLQEKSQHKEELGAVRLRHEKEVLGVRARYERELRELHEDKKRQEEELRGQIREEKVRTRELENLQQAVEELQAQVHSMDGAKGWFERRLKEAEESLQQQQQEQEEALKQCRERHAVELKDKEEELQGVRDQLQQAQGERDSHLKTISSLKQEVKDTVDGQRILEKKGSAALKDLKRQLHLERKRADKLQERLQDILTNSKSRPGLVSLTLSLFCCVCLPREAVASSVSVSLSLSYYLAGEESSAVPARSLSSSPQAQPPRPAELSDEEVAELFQRLAETQQEKWMLEEKVKHLEVSSASMAEDLCRKSAIIETYVMDSRIDVSVAAGHTDRSGLGSVLRDLVKPGDENLREMNKKLRNMLEEQLTKNMHLHKDMEVLSQEIVRLSKECVGSPDPDLEPREAS</sequence>
<dbReference type="eggNOG" id="ENOG502QTUD">
    <property type="taxonomic scope" value="Eukaryota"/>
</dbReference>
<dbReference type="GO" id="GO:0042802">
    <property type="term" value="F:identical protein binding"/>
    <property type="evidence" value="ECO:0007669"/>
    <property type="project" value="Ensembl"/>
</dbReference>
<dbReference type="GO" id="GO:1905244">
    <property type="term" value="P:regulation of modification of synaptic structure"/>
    <property type="evidence" value="ECO:0007669"/>
    <property type="project" value="TreeGrafter"/>
</dbReference>
<dbReference type="GO" id="GO:0005654">
    <property type="term" value="C:nucleoplasm"/>
    <property type="evidence" value="ECO:0007669"/>
    <property type="project" value="Ensembl"/>
</dbReference>
<dbReference type="FunCoup" id="G3UHP8">
    <property type="interactions" value="806"/>
</dbReference>
<reference evidence="3" key="3">
    <citation type="submission" date="2025-09" db="UniProtKB">
        <authorList>
            <consortium name="Ensembl"/>
        </authorList>
    </citation>
    <scope>IDENTIFICATION</scope>
    <source>
        <strain evidence="3">Isolate ISIS603380</strain>
    </source>
</reference>
<dbReference type="GO" id="GO:0098837">
    <property type="term" value="C:postsynaptic recycling endosome"/>
    <property type="evidence" value="ECO:0007669"/>
    <property type="project" value="TreeGrafter"/>
</dbReference>
<dbReference type="GO" id="GO:0005829">
    <property type="term" value="C:cytosol"/>
    <property type="evidence" value="ECO:0007669"/>
    <property type="project" value="Ensembl"/>
</dbReference>
<dbReference type="InterPro" id="IPR026204">
    <property type="entry name" value="GRIPAP1"/>
</dbReference>
<feature type="coiled-coil region" evidence="1">
    <location>
        <begin position="71"/>
        <end position="160"/>
    </location>
</feature>
<evidence type="ECO:0000256" key="2">
    <source>
        <dbReference type="SAM" id="MobiDB-lite"/>
    </source>
</evidence>
<proteinExistence type="predicted"/>
<gene>
    <name evidence="3" type="primary">GRIPAP1</name>
</gene>
<dbReference type="Ensembl" id="ENSLAFT00000028163.1">
    <property type="protein sequence ID" value="ENSLAFP00000027356.1"/>
    <property type="gene ID" value="ENSLAFG00000032036.1"/>
</dbReference>
<reference evidence="3 4" key="1">
    <citation type="submission" date="2009-06" db="EMBL/GenBank/DDBJ databases">
        <title>The Genome Sequence of Loxodonta africana (African elephant).</title>
        <authorList>
            <person name="Di Palma F."/>
            <person name="Heiman D."/>
            <person name="Young S."/>
            <person name="Johnson J."/>
            <person name="Lander E.S."/>
            <person name="Lindblad-Toh K."/>
        </authorList>
    </citation>
    <scope>NUCLEOTIDE SEQUENCE [LARGE SCALE GENOMIC DNA]</scope>
    <source>
        <strain evidence="3 4">Isolate ISIS603380</strain>
    </source>
</reference>
<dbReference type="GO" id="GO:0098978">
    <property type="term" value="C:glutamatergic synapse"/>
    <property type="evidence" value="ECO:0007669"/>
    <property type="project" value="TreeGrafter"/>
</dbReference>